<dbReference type="AlphaFoldDB" id="A0A8J1XWX4"/>
<feature type="compositionally biased region" description="Polar residues" evidence="7">
    <location>
        <begin position="279"/>
        <end position="288"/>
    </location>
</feature>
<dbReference type="SUPFAM" id="SSF48464">
    <property type="entry name" value="ENTH/VHS domain"/>
    <property type="match status" value="1"/>
</dbReference>
<dbReference type="InterPro" id="IPR003903">
    <property type="entry name" value="UIM_dom"/>
</dbReference>
<dbReference type="SMART" id="SM00726">
    <property type="entry name" value="UIM"/>
    <property type="match status" value="2"/>
</dbReference>
<comment type="similarity">
    <text evidence="2">Belongs to the epsin family.</text>
</comment>
<organism evidence="8 9">
    <name type="scientific">Owenia fusiformis</name>
    <name type="common">Polychaete worm</name>
    <dbReference type="NCBI Taxonomy" id="6347"/>
    <lineage>
        <taxon>Eukaryota</taxon>
        <taxon>Metazoa</taxon>
        <taxon>Spiralia</taxon>
        <taxon>Lophotrochozoa</taxon>
        <taxon>Annelida</taxon>
        <taxon>Polychaeta</taxon>
        <taxon>Sedentaria</taxon>
        <taxon>Canalipalpata</taxon>
        <taxon>Sabellida</taxon>
        <taxon>Oweniida</taxon>
        <taxon>Oweniidae</taxon>
        <taxon>Owenia</taxon>
    </lineage>
</organism>
<dbReference type="Proteomes" id="UP000749559">
    <property type="component" value="Unassembled WGS sequence"/>
</dbReference>
<gene>
    <name evidence="8" type="ORF">OFUS_LOCUS19096</name>
</gene>
<dbReference type="FunFam" id="1.25.40.90:FF:000002">
    <property type="entry name" value="epsin-2 isoform X1"/>
    <property type="match status" value="1"/>
</dbReference>
<feature type="compositionally biased region" description="Low complexity" evidence="7">
    <location>
        <begin position="332"/>
        <end position="347"/>
    </location>
</feature>
<dbReference type="Gene3D" id="1.25.40.90">
    <property type="match status" value="1"/>
</dbReference>
<dbReference type="OrthoDB" id="4033880at2759"/>
<keyword evidence="9" id="KW-1185">Reference proteome</keyword>
<evidence type="ECO:0000256" key="1">
    <source>
        <dbReference type="ARBA" id="ARBA00004496"/>
    </source>
</evidence>
<dbReference type="GO" id="GO:0006897">
    <property type="term" value="P:endocytosis"/>
    <property type="evidence" value="ECO:0007669"/>
    <property type="project" value="TreeGrafter"/>
</dbReference>
<evidence type="ECO:0000313" key="9">
    <source>
        <dbReference type="Proteomes" id="UP000749559"/>
    </source>
</evidence>
<dbReference type="GO" id="GO:0005886">
    <property type="term" value="C:plasma membrane"/>
    <property type="evidence" value="ECO:0007669"/>
    <property type="project" value="TreeGrafter"/>
</dbReference>
<dbReference type="PANTHER" id="PTHR12276">
    <property type="entry name" value="EPSIN/ENT-RELATED"/>
    <property type="match status" value="1"/>
</dbReference>
<evidence type="ECO:0000256" key="3">
    <source>
        <dbReference type="ARBA" id="ARBA00022490"/>
    </source>
</evidence>
<sequence length="563" mass="60760">MPMRRTIKNVVNNYSDAQVKVREATSNDPWGPSSTLMSEIADLTYNVVAFTEIMQMIWKRLNDHGKNWRHVYKSLMLLEYIIKTGSEKVAQQCKENIFAVQTLKDFQYVEENKDQGINVREKAKMLVNLLKDDERLRNERTKALKAKERFAQTSVGIGSTTPPGDRLRHDRSGSPAKHSGGYTDTYGTPPRSESAHSALSHEIESARPSTTGEEELQLQLALAMSKEEHDEEVKKKRQDDVKLQMAIEESARSKDDEWVPGAGARPQQAPSGVLDVIGATTQASSSDPWGSPLAPPPGSHKHQQPAPPPQAAAQSPKASADPWGDASGDTLADPWAAPAPTAAPVDPFSSPVIPPLDSRQAAPVDPFATPGAQPPSTNSPWEAPASVPTASSKNTAFGDPFAPAPAAQNGNGSIDDAFDLLSVRSSTEVANVTSTSSTSSPLMTGMQHNNLGGIDGQKMSKSPEGFLGPNANLVNLDNLVSKPAPAPASTMNPFDMMNPQPAHQSNPFQVAAQQQRVPLNQLQSQQNVGFTQQQSILPTPLLPMSQQQTVPMMQEPASNNPFL</sequence>
<evidence type="ECO:0000313" key="8">
    <source>
        <dbReference type="EMBL" id="CAH1794396.1"/>
    </source>
</evidence>
<comment type="subcellular location">
    <subcellularLocation>
        <location evidence="1">Cytoplasm</location>
    </subcellularLocation>
</comment>
<dbReference type="PROSITE" id="PS50942">
    <property type="entry name" value="ENTH"/>
    <property type="match status" value="1"/>
</dbReference>
<dbReference type="GO" id="GO:0005543">
    <property type="term" value="F:phospholipid binding"/>
    <property type="evidence" value="ECO:0007669"/>
    <property type="project" value="TreeGrafter"/>
</dbReference>
<feature type="region of interest" description="Disordered" evidence="7">
    <location>
        <begin position="144"/>
        <end position="214"/>
    </location>
</feature>
<keyword evidence="4" id="KW-0597">Phosphoprotein</keyword>
<evidence type="ECO:0000256" key="4">
    <source>
        <dbReference type="ARBA" id="ARBA00022553"/>
    </source>
</evidence>
<evidence type="ECO:0000256" key="2">
    <source>
        <dbReference type="ARBA" id="ARBA00010130"/>
    </source>
</evidence>
<accession>A0A8J1XWX4</accession>
<dbReference type="EMBL" id="CAIIXF020000009">
    <property type="protein sequence ID" value="CAH1794396.1"/>
    <property type="molecule type" value="Genomic_DNA"/>
</dbReference>
<dbReference type="Pfam" id="PF01417">
    <property type="entry name" value="ENTH"/>
    <property type="match status" value="1"/>
</dbReference>
<dbReference type="GO" id="GO:0030125">
    <property type="term" value="C:clathrin vesicle coat"/>
    <property type="evidence" value="ECO:0007669"/>
    <property type="project" value="TreeGrafter"/>
</dbReference>
<evidence type="ECO:0000256" key="6">
    <source>
        <dbReference type="ARBA" id="ARBA00023121"/>
    </source>
</evidence>
<protein>
    <submittedName>
        <fullName evidence="8">Uncharacterized protein</fullName>
    </submittedName>
</protein>
<dbReference type="GO" id="GO:0005768">
    <property type="term" value="C:endosome"/>
    <property type="evidence" value="ECO:0007669"/>
    <property type="project" value="TreeGrafter"/>
</dbReference>
<dbReference type="CDD" id="cd16990">
    <property type="entry name" value="ENTH_Epsin"/>
    <property type="match status" value="1"/>
</dbReference>
<name>A0A8J1XWX4_OWEFU</name>
<feature type="region of interest" description="Disordered" evidence="7">
    <location>
        <begin position="251"/>
        <end position="410"/>
    </location>
</feature>
<dbReference type="PANTHER" id="PTHR12276:SF115">
    <property type="entry name" value="FI19443P1"/>
    <property type="match status" value="1"/>
</dbReference>
<feature type="compositionally biased region" description="Polar residues" evidence="7">
    <location>
        <begin position="151"/>
        <end position="162"/>
    </location>
</feature>
<proteinExistence type="inferred from homology"/>
<comment type="caution">
    <text evidence="8">The sequence shown here is derived from an EMBL/GenBank/DDBJ whole genome shotgun (WGS) entry which is preliminary data.</text>
</comment>
<dbReference type="SMART" id="SM00273">
    <property type="entry name" value="ENTH"/>
    <property type="match status" value="1"/>
</dbReference>
<evidence type="ECO:0000256" key="7">
    <source>
        <dbReference type="SAM" id="MobiDB-lite"/>
    </source>
</evidence>
<keyword evidence="6" id="KW-0446">Lipid-binding</keyword>
<dbReference type="PROSITE" id="PS50330">
    <property type="entry name" value="UIM"/>
    <property type="match status" value="1"/>
</dbReference>
<reference evidence="8" key="1">
    <citation type="submission" date="2022-03" db="EMBL/GenBank/DDBJ databases">
        <authorList>
            <person name="Martin C."/>
        </authorList>
    </citation>
    <scope>NUCLEOTIDE SEQUENCE</scope>
</reference>
<evidence type="ECO:0000256" key="5">
    <source>
        <dbReference type="ARBA" id="ARBA00022737"/>
    </source>
</evidence>
<feature type="compositionally biased region" description="Low complexity" evidence="7">
    <location>
        <begin position="311"/>
        <end position="322"/>
    </location>
</feature>
<dbReference type="InterPro" id="IPR008942">
    <property type="entry name" value="ENTH_VHS"/>
</dbReference>
<keyword evidence="3" id="KW-0963">Cytoplasm</keyword>
<dbReference type="InterPro" id="IPR013809">
    <property type="entry name" value="ENTH"/>
</dbReference>
<dbReference type="GO" id="GO:0030276">
    <property type="term" value="F:clathrin binding"/>
    <property type="evidence" value="ECO:0007669"/>
    <property type="project" value="TreeGrafter"/>
</dbReference>
<keyword evidence="5" id="KW-0677">Repeat</keyword>